<evidence type="ECO:0000313" key="1">
    <source>
        <dbReference type="EMBL" id="EXB29318.1"/>
    </source>
</evidence>
<protein>
    <submittedName>
        <fullName evidence="1">Uncharacterized protein</fullName>
    </submittedName>
</protein>
<name>W9QDN2_9ROSA</name>
<evidence type="ECO:0000313" key="2">
    <source>
        <dbReference type="Proteomes" id="UP000030645"/>
    </source>
</evidence>
<organism evidence="1 2">
    <name type="scientific">Morus notabilis</name>
    <dbReference type="NCBI Taxonomy" id="981085"/>
    <lineage>
        <taxon>Eukaryota</taxon>
        <taxon>Viridiplantae</taxon>
        <taxon>Streptophyta</taxon>
        <taxon>Embryophyta</taxon>
        <taxon>Tracheophyta</taxon>
        <taxon>Spermatophyta</taxon>
        <taxon>Magnoliopsida</taxon>
        <taxon>eudicotyledons</taxon>
        <taxon>Gunneridae</taxon>
        <taxon>Pentapetalae</taxon>
        <taxon>rosids</taxon>
        <taxon>fabids</taxon>
        <taxon>Rosales</taxon>
        <taxon>Moraceae</taxon>
        <taxon>Moreae</taxon>
        <taxon>Morus</taxon>
    </lineage>
</organism>
<dbReference type="AlphaFoldDB" id="W9QDN2"/>
<gene>
    <name evidence="1" type="ORF">L484_014050</name>
</gene>
<accession>W9QDN2</accession>
<reference evidence="2" key="1">
    <citation type="submission" date="2013-01" db="EMBL/GenBank/DDBJ databases">
        <title>Draft Genome Sequence of a Mulberry Tree, Morus notabilis C.K. Schneid.</title>
        <authorList>
            <person name="He N."/>
            <person name="Zhao S."/>
        </authorList>
    </citation>
    <scope>NUCLEOTIDE SEQUENCE</scope>
</reference>
<proteinExistence type="predicted"/>
<keyword evidence="2" id="KW-1185">Reference proteome</keyword>
<dbReference type="EMBL" id="KE343433">
    <property type="protein sequence ID" value="EXB29318.1"/>
    <property type="molecule type" value="Genomic_DNA"/>
</dbReference>
<sequence>MEKVNVGRTVTLTFDEHTHEGKSSQERGRSINRWRRNEEGVRNILYMSAGCRPPKFFGKIVEFTSVEFVLTEVWVVIGHVRCGIPLKFQEQGRRREARKVDRCTWQSTYVGDGA</sequence>
<dbReference type="Proteomes" id="UP000030645">
    <property type="component" value="Unassembled WGS sequence"/>
</dbReference>